<proteinExistence type="predicted"/>
<comment type="caution">
    <text evidence="6">The sequence shown here is derived from an EMBL/GenBank/DDBJ whole genome shotgun (WGS) entry which is preliminary data.</text>
</comment>
<feature type="chain" id="PRO_5015761731" evidence="3">
    <location>
        <begin position="21"/>
        <end position="285"/>
    </location>
</feature>
<feature type="binding site" evidence="2">
    <location>
        <position position="141"/>
    </location>
    <ligand>
        <name>Mg(2+)</name>
        <dbReference type="ChEBI" id="CHEBI:18420"/>
        <note>catalytic</note>
    </ligand>
</feature>
<feature type="active site" description="Proton acceptor" evidence="1">
    <location>
        <position position="111"/>
    </location>
</feature>
<dbReference type="GO" id="GO:0046872">
    <property type="term" value="F:metal ion binding"/>
    <property type="evidence" value="ECO:0007669"/>
    <property type="project" value="UniProtKB-KW"/>
</dbReference>
<evidence type="ECO:0000256" key="1">
    <source>
        <dbReference type="PIRSR" id="PIRSR640255-1"/>
    </source>
</evidence>
<dbReference type="GO" id="GO:0004521">
    <property type="term" value="F:RNA endonuclease activity"/>
    <property type="evidence" value="ECO:0007669"/>
    <property type="project" value="TreeGrafter"/>
</dbReference>
<dbReference type="PANTHER" id="PTHR13966">
    <property type="entry name" value="ENDONUCLEASE RELATED"/>
    <property type="match status" value="1"/>
</dbReference>
<keyword evidence="6" id="KW-0378">Hydrolase</keyword>
<dbReference type="Proteomes" id="UP000241986">
    <property type="component" value="Unassembled WGS sequence"/>
</dbReference>
<name>A0A2T4MZG2_AERVE</name>
<evidence type="ECO:0000313" key="7">
    <source>
        <dbReference type="Proteomes" id="UP000241986"/>
    </source>
</evidence>
<keyword evidence="2" id="KW-0479">Metal-binding</keyword>
<evidence type="ECO:0000313" key="6">
    <source>
        <dbReference type="EMBL" id="PTH79934.1"/>
    </source>
</evidence>
<dbReference type="GO" id="GO:0003676">
    <property type="term" value="F:nucleic acid binding"/>
    <property type="evidence" value="ECO:0007669"/>
    <property type="project" value="InterPro"/>
</dbReference>
<reference evidence="6 7" key="1">
    <citation type="submission" date="2018-03" db="EMBL/GenBank/DDBJ databases">
        <title>Aeromonas veronii whole genome sequencing and analysis.</title>
        <authorList>
            <person name="Xie H."/>
            <person name="Liu T."/>
            <person name="Wang K."/>
        </authorList>
    </citation>
    <scope>NUCLEOTIDE SEQUENCE [LARGE SCALE GENOMIC DNA]</scope>
    <source>
        <strain evidence="6 7">XH.VA.1</strain>
    </source>
</reference>
<evidence type="ECO:0000259" key="5">
    <source>
        <dbReference type="SMART" id="SM00892"/>
    </source>
</evidence>
<keyword evidence="6" id="KW-0255">Endonuclease</keyword>
<evidence type="ECO:0000259" key="4">
    <source>
        <dbReference type="SMART" id="SM00477"/>
    </source>
</evidence>
<feature type="domain" description="ENPP1-3/EXOG-like endonuclease/phosphodiesterase" evidence="4">
    <location>
        <begin position="47"/>
        <end position="239"/>
    </location>
</feature>
<dbReference type="EMBL" id="PZKL01000038">
    <property type="protein sequence ID" value="PTH79934.1"/>
    <property type="molecule type" value="Genomic_DNA"/>
</dbReference>
<dbReference type="PANTHER" id="PTHR13966:SF5">
    <property type="entry name" value="ENDONUCLEASE G, MITOCHONDRIAL"/>
    <property type="match status" value="1"/>
</dbReference>
<sequence>MKKSILLAAGLLLSSSMAFATDCPQFYLGGKAPKINVPVEMNKEICYSRYAIGYNYRSKSALYAAQTLTKKNVLEARSLDRFDSFHDDPNVPPQYRVDEKDYRGSMLDRGHLAPNKDFGDPQSQYESFSMANMVPQLHKHNAGIWLGIETAVRGMAMKYGRIQVVTGGIYSGTTRTLRGGIPVPNAMYKAVYVENANRGGAIAAAYVSNNDASGTYEIVSINQLTQMIGMDVFPSGQANVKSIAGNVYKPQNRRNNSQGNSADVMGAIGEIGTNYIKHALIKHIN</sequence>
<dbReference type="GO" id="GO:0000014">
    <property type="term" value="F:single-stranded DNA endodeoxyribonuclease activity"/>
    <property type="evidence" value="ECO:0007669"/>
    <property type="project" value="TreeGrafter"/>
</dbReference>
<evidence type="ECO:0000256" key="2">
    <source>
        <dbReference type="PIRSR" id="PIRSR640255-2"/>
    </source>
</evidence>
<gene>
    <name evidence="6" type="ORF">DAA48_16865</name>
</gene>
<accession>A0A2T4MZG2</accession>
<dbReference type="InterPro" id="IPR001604">
    <property type="entry name" value="Endo_G_ENPP1-like_dom"/>
</dbReference>
<dbReference type="Gene3D" id="3.40.570.10">
    <property type="entry name" value="Extracellular Endonuclease, subunit A"/>
    <property type="match status" value="1"/>
</dbReference>
<feature type="domain" description="DNA/RNA non-specific endonuclease/pyrophosphatase/phosphodiesterase" evidence="5">
    <location>
        <begin position="46"/>
        <end position="239"/>
    </location>
</feature>
<dbReference type="SMART" id="SM00477">
    <property type="entry name" value="NUC"/>
    <property type="match status" value="1"/>
</dbReference>
<feature type="signal peptide" evidence="3">
    <location>
        <begin position="1"/>
        <end position="20"/>
    </location>
</feature>
<dbReference type="InterPro" id="IPR020821">
    <property type="entry name" value="ENPP1-3/EXOG-like_nuc-like"/>
</dbReference>
<dbReference type="InterPro" id="IPR040255">
    <property type="entry name" value="Non-specific_endonuclease"/>
</dbReference>
<dbReference type="InterPro" id="IPR044925">
    <property type="entry name" value="His-Me_finger_sf"/>
</dbReference>
<dbReference type="SUPFAM" id="SSF54060">
    <property type="entry name" value="His-Me finger endonucleases"/>
    <property type="match status" value="1"/>
</dbReference>
<evidence type="ECO:0000256" key="3">
    <source>
        <dbReference type="SAM" id="SignalP"/>
    </source>
</evidence>
<dbReference type="AlphaFoldDB" id="A0A2T4MZG2"/>
<dbReference type="Pfam" id="PF01223">
    <property type="entry name" value="Endonuclease_NS"/>
    <property type="match status" value="1"/>
</dbReference>
<dbReference type="InterPro" id="IPR044929">
    <property type="entry name" value="DNA/RNA_non-sp_Endonuclease_sf"/>
</dbReference>
<organism evidence="6 7">
    <name type="scientific">Aeromonas veronii</name>
    <dbReference type="NCBI Taxonomy" id="654"/>
    <lineage>
        <taxon>Bacteria</taxon>
        <taxon>Pseudomonadati</taxon>
        <taxon>Pseudomonadota</taxon>
        <taxon>Gammaproteobacteria</taxon>
        <taxon>Aeromonadales</taxon>
        <taxon>Aeromonadaceae</taxon>
        <taxon>Aeromonas</taxon>
    </lineage>
</organism>
<dbReference type="SMART" id="SM00892">
    <property type="entry name" value="Endonuclease_NS"/>
    <property type="match status" value="1"/>
</dbReference>
<protein>
    <submittedName>
        <fullName evidence="6">DNA/RNA non-specific endonuclease</fullName>
    </submittedName>
</protein>
<keyword evidence="6" id="KW-0540">Nuclease</keyword>
<keyword evidence="3" id="KW-0732">Signal</keyword>
<dbReference type="RefSeq" id="WP_107684103.1">
    <property type="nucleotide sequence ID" value="NZ_PZKL01000038.1"/>
</dbReference>